<dbReference type="RefSeq" id="WP_343353640.1">
    <property type="nucleotide sequence ID" value="NZ_CP145316.1"/>
</dbReference>
<feature type="transmembrane region" description="Helical" evidence="1">
    <location>
        <begin position="114"/>
        <end position="135"/>
    </location>
</feature>
<feature type="transmembrane region" description="Helical" evidence="1">
    <location>
        <begin position="194"/>
        <end position="213"/>
    </location>
</feature>
<gene>
    <name evidence="2" type="ORF">V3I05_00215</name>
</gene>
<keyword evidence="1" id="KW-0812">Transmembrane</keyword>
<feature type="transmembrane region" description="Helical" evidence="1">
    <location>
        <begin position="156"/>
        <end position="182"/>
    </location>
</feature>
<feature type="transmembrane region" description="Helical" evidence="1">
    <location>
        <begin position="42"/>
        <end position="60"/>
    </location>
</feature>
<keyword evidence="3" id="KW-1185">Reference proteome</keyword>
<evidence type="ECO:0000256" key="1">
    <source>
        <dbReference type="SAM" id="Phobius"/>
    </source>
</evidence>
<accession>A0ABZ3F7W7</accession>
<dbReference type="EMBL" id="CP145316">
    <property type="protein sequence ID" value="XAM18154.1"/>
    <property type="molecule type" value="Genomic_DNA"/>
</dbReference>
<evidence type="ECO:0000313" key="3">
    <source>
        <dbReference type="Proteomes" id="UP001434737"/>
    </source>
</evidence>
<protein>
    <submittedName>
        <fullName evidence="2">Uncharacterized protein</fullName>
    </submittedName>
</protein>
<evidence type="ECO:0000313" key="2">
    <source>
        <dbReference type="EMBL" id="XAM18154.1"/>
    </source>
</evidence>
<proteinExistence type="predicted"/>
<keyword evidence="1" id="KW-0472">Membrane</keyword>
<sequence length="295" mass="34269">MALLLAISSSINIILKNSRSYILFYFSLAPNTIYYAQESRNYAMLLALASIFCTLLYCVFESMYYRLTLKHPMYYFVGILICGVAMVLTHYYAYIFVFSTGMIALIQAWRTKQYFIPLFIIFTLMGAMGVMWIGIHHYYGDFLHRMNSEWVYDKSLYFLLLSIPLSALGKFGWIFIILFYAFCFKQIPLKAYRQYAPLLYIVGLELCIIIAIFMSISQTITTRYFMELYPLIYLFLASILVYASRYAVFYIPALTLILVAHITYHSATYHKEDLRAASASIATHFDSQNCKLPLA</sequence>
<keyword evidence="1" id="KW-1133">Transmembrane helix</keyword>
<dbReference type="Proteomes" id="UP001434737">
    <property type="component" value="Chromosome"/>
</dbReference>
<name>A0ABZ3F7W7_9HELI</name>
<feature type="transmembrane region" description="Helical" evidence="1">
    <location>
        <begin position="72"/>
        <end position="94"/>
    </location>
</feature>
<reference evidence="2 3" key="1">
    <citation type="submission" date="2024-02" db="EMBL/GenBank/DDBJ databases">
        <title>Genome and pathogenicity analysis of Helicobacter mastomyrinus isolated from mice.</title>
        <authorList>
            <person name="Zhu L."/>
        </authorList>
    </citation>
    <scope>NUCLEOTIDE SEQUENCE [LARGE SCALE GENOMIC DNA]</scope>
    <source>
        <strain evidence="2 3">Hm-17</strain>
    </source>
</reference>
<organism evidence="2 3">
    <name type="scientific">Helicobacter mastomyrinus</name>
    <dbReference type="NCBI Taxonomy" id="287948"/>
    <lineage>
        <taxon>Bacteria</taxon>
        <taxon>Pseudomonadati</taxon>
        <taxon>Campylobacterota</taxon>
        <taxon>Epsilonproteobacteria</taxon>
        <taxon>Campylobacterales</taxon>
        <taxon>Helicobacteraceae</taxon>
        <taxon>Helicobacter</taxon>
    </lineage>
</organism>
<feature type="transmembrane region" description="Helical" evidence="1">
    <location>
        <begin position="225"/>
        <end position="243"/>
    </location>
</feature>